<gene>
    <name evidence="5" type="ORF">Raf01_84900</name>
</gene>
<organism evidence="5 6">
    <name type="scientific">Rugosimonospora africana</name>
    <dbReference type="NCBI Taxonomy" id="556532"/>
    <lineage>
        <taxon>Bacteria</taxon>
        <taxon>Bacillati</taxon>
        <taxon>Actinomycetota</taxon>
        <taxon>Actinomycetes</taxon>
        <taxon>Micromonosporales</taxon>
        <taxon>Micromonosporaceae</taxon>
        <taxon>Rugosimonospora</taxon>
    </lineage>
</organism>
<keyword evidence="1 2" id="KW-0238">DNA-binding</keyword>
<proteinExistence type="predicted"/>
<name>A0A8J3R294_9ACTN</name>
<dbReference type="PANTHER" id="PTHR10302:SF27">
    <property type="entry name" value="SINGLE-STRANDED DNA-BINDING PROTEIN"/>
    <property type="match status" value="1"/>
</dbReference>
<evidence type="ECO:0000313" key="5">
    <source>
        <dbReference type="EMBL" id="GIH20318.1"/>
    </source>
</evidence>
<dbReference type="PANTHER" id="PTHR10302">
    <property type="entry name" value="SINGLE-STRANDED DNA-BINDING PROTEIN"/>
    <property type="match status" value="1"/>
</dbReference>
<dbReference type="PROSITE" id="PS50935">
    <property type="entry name" value="SSB"/>
    <property type="match status" value="1"/>
</dbReference>
<comment type="caution">
    <text evidence="5">The sequence shown here is derived from an EMBL/GenBank/DDBJ whole genome shotgun (WGS) entry which is preliminary data.</text>
</comment>
<evidence type="ECO:0000256" key="3">
    <source>
        <dbReference type="RuleBase" id="RU000524"/>
    </source>
</evidence>
<dbReference type="NCBIfam" id="TIGR00621">
    <property type="entry name" value="ssb"/>
    <property type="match status" value="1"/>
</dbReference>
<accession>A0A8J3R294</accession>
<protein>
    <recommendedName>
        <fullName evidence="3">Single-stranded DNA-binding protein</fullName>
    </recommendedName>
</protein>
<sequence length="193" mass="21061">MFDTPVTIVGNVLTAPEWRRTTVTGTFVVSFKVASNSRRYDREHGKWVDGDSLRVRVVCWRRLGENVSLSVQLGDPVIVHGRLYSRDWTDDQGNRRTSYELDALSVGHDLSRGVDKFARRKAAGSTEVVNDPVDATAVGGELTEEMDDPGRPDDLPPDNELFDNFDPAVFDTSPAGPPAAAASDEDSLAGAGR</sequence>
<reference evidence="5" key="1">
    <citation type="submission" date="2021-01" db="EMBL/GenBank/DDBJ databases">
        <title>Whole genome shotgun sequence of Rugosimonospora africana NBRC 104875.</title>
        <authorList>
            <person name="Komaki H."/>
            <person name="Tamura T."/>
        </authorList>
    </citation>
    <scope>NUCLEOTIDE SEQUENCE</scope>
    <source>
        <strain evidence="5">NBRC 104875</strain>
    </source>
</reference>
<feature type="compositionally biased region" description="Low complexity" evidence="4">
    <location>
        <begin position="171"/>
        <end position="193"/>
    </location>
</feature>
<dbReference type="SUPFAM" id="SSF50249">
    <property type="entry name" value="Nucleic acid-binding proteins"/>
    <property type="match status" value="1"/>
</dbReference>
<dbReference type="RefSeq" id="WP_203923738.1">
    <property type="nucleotide sequence ID" value="NZ_BONZ01000093.1"/>
</dbReference>
<dbReference type="GO" id="GO:0003697">
    <property type="term" value="F:single-stranded DNA binding"/>
    <property type="evidence" value="ECO:0007669"/>
    <property type="project" value="InterPro"/>
</dbReference>
<dbReference type="GO" id="GO:0006260">
    <property type="term" value="P:DNA replication"/>
    <property type="evidence" value="ECO:0007669"/>
    <property type="project" value="InterPro"/>
</dbReference>
<evidence type="ECO:0000256" key="2">
    <source>
        <dbReference type="PROSITE-ProRule" id="PRU00252"/>
    </source>
</evidence>
<dbReference type="Proteomes" id="UP000642748">
    <property type="component" value="Unassembled WGS sequence"/>
</dbReference>
<feature type="region of interest" description="Disordered" evidence="4">
    <location>
        <begin position="143"/>
        <end position="193"/>
    </location>
</feature>
<dbReference type="InterPro" id="IPR011344">
    <property type="entry name" value="ssDNA-bd"/>
</dbReference>
<dbReference type="CDD" id="cd04496">
    <property type="entry name" value="SSB_OBF"/>
    <property type="match status" value="1"/>
</dbReference>
<dbReference type="GO" id="GO:0009295">
    <property type="term" value="C:nucleoid"/>
    <property type="evidence" value="ECO:0007669"/>
    <property type="project" value="TreeGrafter"/>
</dbReference>
<evidence type="ECO:0000256" key="4">
    <source>
        <dbReference type="SAM" id="MobiDB-lite"/>
    </source>
</evidence>
<dbReference type="Gene3D" id="2.40.50.140">
    <property type="entry name" value="Nucleic acid-binding proteins"/>
    <property type="match status" value="1"/>
</dbReference>
<evidence type="ECO:0000256" key="1">
    <source>
        <dbReference type="ARBA" id="ARBA00023125"/>
    </source>
</evidence>
<dbReference type="Pfam" id="PF00436">
    <property type="entry name" value="SSB"/>
    <property type="match status" value="1"/>
</dbReference>
<keyword evidence="6" id="KW-1185">Reference proteome</keyword>
<dbReference type="EMBL" id="BONZ01000093">
    <property type="protein sequence ID" value="GIH20318.1"/>
    <property type="molecule type" value="Genomic_DNA"/>
</dbReference>
<dbReference type="InterPro" id="IPR000424">
    <property type="entry name" value="Primosome_PriB/ssb"/>
</dbReference>
<evidence type="ECO:0000313" key="6">
    <source>
        <dbReference type="Proteomes" id="UP000642748"/>
    </source>
</evidence>
<dbReference type="AlphaFoldDB" id="A0A8J3R294"/>
<dbReference type="InterPro" id="IPR012340">
    <property type="entry name" value="NA-bd_OB-fold"/>
</dbReference>